<name>A0A6C0IJW2_9ZZZZ</name>
<evidence type="ECO:0008006" key="2">
    <source>
        <dbReference type="Google" id="ProtNLM"/>
    </source>
</evidence>
<dbReference type="SUPFAM" id="SSF52540">
    <property type="entry name" value="P-loop containing nucleoside triphosphate hydrolases"/>
    <property type="match status" value="1"/>
</dbReference>
<sequence length="216" mass="25820">MTNRLIDNMRHTTIEKIRGDKDKVFYVCSYGGCGSKALCEYLGYFGKVKHVHSRNPPINLTHIGLYSQYDEWFSNRPIAKEDLQNYYVIFIYRDPIKAIQSRFGQKEHLQHIQCNPTITLKQVIESQQDLYGIENFFDNYTNRTTKRNYKIYCVKYEYLFNNIEELNRVLNIRCNKDIYPVERTSNKPLTKEHLSLYPIYANLIKKMNRMKFITNL</sequence>
<protein>
    <recommendedName>
        <fullName evidence="2">Sulfotransferase domain-containing protein</fullName>
    </recommendedName>
</protein>
<accession>A0A6C0IJW2</accession>
<organism evidence="1">
    <name type="scientific">viral metagenome</name>
    <dbReference type="NCBI Taxonomy" id="1070528"/>
    <lineage>
        <taxon>unclassified sequences</taxon>
        <taxon>metagenomes</taxon>
        <taxon>organismal metagenomes</taxon>
    </lineage>
</organism>
<dbReference type="Gene3D" id="3.40.50.300">
    <property type="entry name" value="P-loop containing nucleotide triphosphate hydrolases"/>
    <property type="match status" value="1"/>
</dbReference>
<dbReference type="InterPro" id="IPR027417">
    <property type="entry name" value="P-loop_NTPase"/>
</dbReference>
<reference evidence="1" key="1">
    <citation type="journal article" date="2020" name="Nature">
        <title>Giant virus diversity and host interactions through global metagenomics.</title>
        <authorList>
            <person name="Schulz F."/>
            <person name="Roux S."/>
            <person name="Paez-Espino D."/>
            <person name="Jungbluth S."/>
            <person name="Walsh D.A."/>
            <person name="Denef V.J."/>
            <person name="McMahon K.D."/>
            <person name="Konstantinidis K.T."/>
            <person name="Eloe-Fadrosh E.A."/>
            <person name="Kyrpides N.C."/>
            <person name="Woyke T."/>
        </authorList>
    </citation>
    <scope>NUCLEOTIDE SEQUENCE</scope>
    <source>
        <strain evidence="1">GVMAG-M-3300023184-89</strain>
    </source>
</reference>
<evidence type="ECO:0000313" key="1">
    <source>
        <dbReference type="EMBL" id="QHT92775.1"/>
    </source>
</evidence>
<proteinExistence type="predicted"/>
<dbReference type="EMBL" id="MN740194">
    <property type="protein sequence ID" value="QHT92775.1"/>
    <property type="molecule type" value="Genomic_DNA"/>
</dbReference>
<dbReference type="AlphaFoldDB" id="A0A6C0IJW2"/>